<sequence>MPALIKRAGVDAHNIPRAYHLCGAGNAVDHGIVQRDARRCRKAVQAEKIRLSPLAEDIIVDDLVHVGGGDAGTYRFPAKLQSPCGDAASLTHQFNFLRCFYRDHFVTPRAFKTSAVVSTTSS</sequence>
<reference evidence="1" key="1">
    <citation type="submission" date="2019-08" db="EMBL/GenBank/DDBJ databases">
        <authorList>
            <person name="Kucharzyk K."/>
            <person name="Murdoch R.W."/>
            <person name="Higgins S."/>
            <person name="Loffler F."/>
        </authorList>
    </citation>
    <scope>NUCLEOTIDE SEQUENCE</scope>
</reference>
<dbReference type="EMBL" id="VSSQ01041876">
    <property type="protein sequence ID" value="MPM95370.1"/>
    <property type="molecule type" value="Genomic_DNA"/>
</dbReference>
<comment type="caution">
    <text evidence="1">The sequence shown here is derived from an EMBL/GenBank/DDBJ whole genome shotgun (WGS) entry which is preliminary data.</text>
</comment>
<protein>
    <submittedName>
        <fullName evidence="1">Uncharacterized protein</fullName>
    </submittedName>
</protein>
<dbReference type="AlphaFoldDB" id="A0A645E0T2"/>
<accession>A0A645E0T2</accession>
<organism evidence="1">
    <name type="scientific">bioreactor metagenome</name>
    <dbReference type="NCBI Taxonomy" id="1076179"/>
    <lineage>
        <taxon>unclassified sequences</taxon>
        <taxon>metagenomes</taxon>
        <taxon>ecological metagenomes</taxon>
    </lineage>
</organism>
<proteinExistence type="predicted"/>
<name>A0A645E0T2_9ZZZZ</name>
<gene>
    <name evidence="1" type="ORF">SDC9_142524</name>
</gene>
<evidence type="ECO:0000313" key="1">
    <source>
        <dbReference type="EMBL" id="MPM95370.1"/>
    </source>
</evidence>